<feature type="compositionally biased region" description="Polar residues" evidence="1">
    <location>
        <begin position="97"/>
        <end position="106"/>
    </location>
</feature>
<protein>
    <submittedName>
        <fullName evidence="2">Uncharacterized protein</fullName>
    </submittedName>
</protein>
<dbReference type="AlphaFoldDB" id="A0ABD1U7K0"/>
<organism evidence="2 3">
    <name type="scientific">Forsythia ovata</name>
    <dbReference type="NCBI Taxonomy" id="205694"/>
    <lineage>
        <taxon>Eukaryota</taxon>
        <taxon>Viridiplantae</taxon>
        <taxon>Streptophyta</taxon>
        <taxon>Embryophyta</taxon>
        <taxon>Tracheophyta</taxon>
        <taxon>Spermatophyta</taxon>
        <taxon>Magnoliopsida</taxon>
        <taxon>eudicotyledons</taxon>
        <taxon>Gunneridae</taxon>
        <taxon>Pentapetalae</taxon>
        <taxon>asterids</taxon>
        <taxon>lamiids</taxon>
        <taxon>Lamiales</taxon>
        <taxon>Oleaceae</taxon>
        <taxon>Forsythieae</taxon>
        <taxon>Forsythia</taxon>
    </lineage>
</organism>
<proteinExistence type="predicted"/>
<evidence type="ECO:0000256" key="1">
    <source>
        <dbReference type="SAM" id="MobiDB-lite"/>
    </source>
</evidence>
<dbReference type="Proteomes" id="UP001604277">
    <property type="component" value="Unassembled WGS sequence"/>
</dbReference>
<evidence type="ECO:0000313" key="3">
    <source>
        <dbReference type="Proteomes" id="UP001604277"/>
    </source>
</evidence>
<accession>A0ABD1U7K0</accession>
<comment type="caution">
    <text evidence="2">The sequence shown here is derived from an EMBL/GenBank/DDBJ whole genome shotgun (WGS) entry which is preliminary data.</text>
</comment>
<gene>
    <name evidence="2" type="ORF">Fot_24900</name>
</gene>
<dbReference type="EMBL" id="JBFOLJ010000007">
    <property type="protein sequence ID" value="KAL2520977.1"/>
    <property type="molecule type" value="Genomic_DNA"/>
</dbReference>
<evidence type="ECO:0000313" key="2">
    <source>
        <dbReference type="EMBL" id="KAL2520977.1"/>
    </source>
</evidence>
<reference evidence="3" key="1">
    <citation type="submission" date="2024-07" db="EMBL/GenBank/DDBJ databases">
        <title>Two chromosome-level genome assemblies of Korean endemic species Abeliophyllum distichum and Forsythia ovata (Oleaceae).</title>
        <authorList>
            <person name="Jang H."/>
        </authorList>
    </citation>
    <scope>NUCLEOTIDE SEQUENCE [LARGE SCALE GENOMIC DNA]</scope>
</reference>
<sequence>MSDLEGKTGENDLERQNEHLEDSDFNLKRRRKKVLEVVVRGEVPRKKCNIRYKKMSIAKIVSNLAEQVHVLVEDNRTRSVVGGEQAKDEEKNGSKVRPQQQVTPVRTSNHRILGITSPLTHSRSENVDLRGPSLSLIGLMMKLTPTKERPRSMRSEGHGEAPTRRLNDIRQGLSEFVKSYFNRFQNELIVVESISDEKALDALWNVLRMETIFWRDVQNKRHQTYNQFVDLIKAEIQMEETIENRKKHESEIEMMT</sequence>
<feature type="region of interest" description="Disordered" evidence="1">
    <location>
        <begin position="1"/>
        <end position="24"/>
    </location>
</feature>
<keyword evidence="3" id="KW-1185">Reference proteome</keyword>
<name>A0ABD1U7K0_9LAMI</name>
<feature type="region of interest" description="Disordered" evidence="1">
    <location>
        <begin position="79"/>
        <end position="106"/>
    </location>
</feature>